<dbReference type="Pfam" id="PF25223">
    <property type="entry name" value="DUF7841"/>
    <property type="match status" value="1"/>
</dbReference>
<dbReference type="EMBL" id="BK015833">
    <property type="protein sequence ID" value="DAE27257.1"/>
    <property type="molecule type" value="Genomic_DNA"/>
</dbReference>
<reference evidence="2" key="1">
    <citation type="journal article" date="2021" name="Proc. Natl. Acad. Sci. U.S.A.">
        <title>A Catalog of Tens of Thousands of Viruses from Human Metagenomes Reveals Hidden Associations with Chronic Diseases.</title>
        <authorList>
            <person name="Tisza M.J."/>
            <person name="Buck C.B."/>
        </authorList>
    </citation>
    <scope>NUCLEOTIDE SEQUENCE</scope>
    <source>
        <strain evidence="2">Ctee23</strain>
    </source>
</reference>
<organism evidence="2">
    <name type="scientific">virus sp. ctee23</name>
    <dbReference type="NCBI Taxonomy" id="2826809"/>
    <lineage>
        <taxon>Viruses</taxon>
    </lineage>
</organism>
<sequence>MYREPLDIYDERPSEMVAYLRHNGMHFNGKAQAFAASLMRKRNPATGKNERIDPWSKDQVDDMLKRNGVMLENAVGQDYVFVANMAKADFLGSSIADEAHLALYVRDVVDDPDQADGFIFNRWYADTVRSGIPVDWEGIL</sequence>
<proteinExistence type="predicted"/>
<evidence type="ECO:0000313" key="2">
    <source>
        <dbReference type="EMBL" id="DAE27257.1"/>
    </source>
</evidence>
<feature type="domain" description="DUF7841" evidence="1">
    <location>
        <begin position="14"/>
        <end position="137"/>
    </location>
</feature>
<evidence type="ECO:0000259" key="1">
    <source>
        <dbReference type="Pfam" id="PF25223"/>
    </source>
</evidence>
<name>A0A8S5R837_9VIRU</name>
<accession>A0A8S5R837</accession>
<protein>
    <recommendedName>
        <fullName evidence="1">DUF7841 domain-containing protein</fullName>
    </recommendedName>
</protein>
<dbReference type="InterPro" id="IPR057163">
    <property type="entry name" value="DUF7841"/>
</dbReference>